<feature type="domain" description="Transposase IS4-like" evidence="1">
    <location>
        <begin position="203"/>
        <end position="384"/>
    </location>
</feature>
<dbReference type="Pfam" id="PF01609">
    <property type="entry name" value="DDE_Tnp_1"/>
    <property type="match status" value="1"/>
</dbReference>
<dbReference type="GeneID" id="12446344"/>
<dbReference type="PANTHER" id="PTHR37319:SF1">
    <property type="entry name" value="TRANSPOSASE TN5 DIMERISATION DOMAIN-CONTAINING PROTEIN"/>
    <property type="match status" value="1"/>
</dbReference>
<dbReference type="InterPro" id="IPR054836">
    <property type="entry name" value="Tn5_transposase"/>
</dbReference>
<accession>G0LGP2</accession>
<dbReference type="NCBIfam" id="NF033590">
    <property type="entry name" value="transpos_IS4_3"/>
    <property type="match status" value="1"/>
</dbReference>
<dbReference type="PANTHER" id="PTHR37319">
    <property type="entry name" value="TRANSPOSASE"/>
    <property type="match status" value="1"/>
</dbReference>
<reference evidence="3 4" key="1">
    <citation type="journal article" date="2011" name="PLoS ONE">
        <title>Haloquadratum walsbyi: limited diversity in a global pond.</title>
        <authorList>
            <person name="Dyall-Smith M."/>
            <person name="Pfeiffer F."/>
            <person name="Klee K."/>
            <person name="Palm P."/>
            <person name="Gross K."/>
            <person name="Schuster S.C."/>
            <person name="Rampp M."/>
            <person name="Oesterhelt D."/>
        </authorList>
    </citation>
    <scope>NUCLEOTIDE SEQUENCE [LARGE SCALE GENOMIC DNA]</scope>
    <source>
        <strain evidence="4">DSM 16854 / JCM 12705 / C23</strain>
    </source>
</reference>
<dbReference type="EMBL" id="FR746099">
    <property type="protein sequence ID" value="CCC39594.1"/>
    <property type="molecule type" value="Genomic_DNA"/>
</dbReference>
<feature type="domain" description="Transposase Tn5-like N-terminal" evidence="2">
    <location>
        <begin position="25"/>
        <end position="84"/>
    </location>
</feature>
<dbReference type="InterPro" id="IPR047768">
    <property type="entry name" value="Tn5p-like"/>
</dbReference>
<dbReference type="HOGENOM" id="CLU_045115_0_0_2"/>
<dbReference type="InterPro" id="IPR014737">
    <property type="entry name" value="Transposase_Tn5-like_C"/>
</dbReference>
<dbReference type="InterPro" id="IPR014735">
    <property type="entry name" value="Transposase_Tn5-like_N"/>
</dbReference>
<protein>
    <submittedName>
        <fullName evidence="3">ISHwa2-type transposase ISHwa2</fullName>
    </submittedName>
</protein>
<dbReference type="OrthoDB" id="188465at2157"/>
<dbReference type="Pfam" id="PF14706">
    <property type="entry name" value="Tnp_DNA_bind"/>
    <property type="match status" value="1"/>
</dbReference>
<dbReference type="InterPro" id="IPR002559">
    <property type="entry name" value="Transposase_11"/>
</dbReference>
<dbReference type="GO" id="GO:0006313">
    <property type="term" value="P:DNA transposition"/>
    <property type="evidence" value="ECO:0007669"/>
    <property type="project" value="InterPro"/>
</dbReference>
<dbReference type="KEGG" id="hwc:Hqrw_1654"/>
<dbReference type="Gene3D" id="3.90.350.10">
    <property type="entry name" value="Transposase Inhibitor Protein From Tn5, Chain A, domain 1"/>
    <property type="match status" value="1"/>
</dbReference>
<dbReference type="Gene3D" id="1.10.740.10">
    <property type="entry name" value="Transferase Inhibitor Protein From Tn5, Chain"/>
    <property type="match status" value="1"/>
</dbReference>
<evidence type="ECO:0000259" key="1">
    <source>
        <dbReference type="Pfam" id="PF01609"/>
    </source>
</evidence>
<dbReference type="Proteomes" id="UP000007954">
    <property type="component" value="Chromosome"/>
</dbReference>
<dbReference type="GO" id="GO:0003677">
    <property type="term" value="F:DNA binding"/>
    <property type="evidence" value="ECO:0007669"/>
    <property type="project" value="InterPro"/>
</dbReference>
<dbReference type="InterPro" id="IPR038215">
    <property type="entry name" value="TN5-like_N_sf"/>
</dbReference>
<organism evidence="3 4">
    <name type="scientific">Haloquadratum walsbyi (strain DSM 16854 / JCM 12705 / C23)</name>
    <dbReference type="NCBI Taxonomy" id="768065"/>
    <lineage>
        <taxon>Archaea</taxon>
        <taxon>Methanobacteriati</taxon>
        <taxon>Methanobacteriota</taxon>
        <taxon>Stenosarchaea group</taxon>
        <taxon>Halobacteria</taxon>
        <taxon>Halobacteriales</taxon>
        <taxon>Haloferacaceae</taxon>
        <taxon>Haloquadratum</taxon>
    </lineage>
</organism>
<evidence type="ECO:0000259" key="2">
    <source>
        <dbReference type="Pfam" id="PF14706"/>
    </source>
</evidence>
<gene>
    <name evidence="3" type="ordered locus">Hqrw_1654</name>
</gene>
<dbReference type="RefSeq" id="WP_014555421.1">
    <property type="nucleotide sequence ID" value="NC_017459.1"/>
</dbReference>
<dbReference type="AlphaFoldDB" id="G0LGP2"/>
<evidence type="ECO:0000313" key="4">
    <source>
        <dbReference type="Proteomes" id="UP000007954"/>
    </source>
</evidence>
<dbReference type="GO" id="GO:0004803">
    <property type="term" value="F:transposase activity"/>
    <property type="evidence" value="ECO:0007669"/>
    <property type="project" value="InterPro"/>
</dbReference>
<dbReference type="Gene3D" id="1.10.246.40">
    <property type="entry name" value="Tn5 transposase, domain 1"/>
    <property type="match status" value="1"/>
</dbReference>
<dbReference type="SUPFAM" id="SSF53098">
    <property type="entry name" value="Ribonuclease H-like"/>
    <property type="match status" value="1"/>
</dbReference>
<evidence type="ECO:0000313" key="3">
    <source>
        <dbReference type="EMBL" id="CCC39594.1"/>
    </source>
</evidence>
<dbReference type="InterPro" id="IPR012337">
    <property type="entry name" value="RNaseH-like_sf"/>
</dbReference>
<proteinExistence type="predicted"/>
<sequence length="476" mass="53966">MGRRSRNWKPELDEDGQLCDMDVSGWIQTEFRSAEFGDKRLSDRLVQLGDELGIGSSPAESIPAACGDWASTKATYRFCDNENVDPNEILSAHKQQQQSRVSRSDELLIISDTTELVFPRHPSKEGLGDIGNSEMDLEGIKLHSTIGINPRTHRMTGVIDQQPLIEDQQADEKYDANGKAEPIQLDSEHEKWSRGDRQARDWLADDIRPLFIHDRGADSFAFYEEVTRKMENAGFIIRASQNRRIWTDDGEPGKLFDWSSDLAEQGRKTIEIQQGGGREARTAELSIATGTCELRAPRNNPEQEGSIEVNVVRVDEVGENDDPIQWVLLTTESVEEFEETLTLIDYYGLRWRIEDWHKVLKSGCNIEERQLQTWERMEVLLSMYSVIAWKVLELRELARGDSSVSPAVLLSEAERTILETKFPELSGQDGKSYAVSVAKLGGYLDRGSDPPPGWETMWKGLQKLRMWAEGYELGAE</sequence>
<name>G0LGP2_HALWC</name>